<protein>
    <submittedName>
        <fullName evidence="1">Uncharacterized protein</fullName>
    </submittedName>
</protein>
<evidence type="ECO:0000313" key="2">
    <source>
        <dbReference type="Proteomes" id="UP001140234"/>
    </source>
</evidence>
<dbReference type="Proteomes" id="UP001140234">
    <property type="component" value="Unassembled WGS sequence"/>
</dbReference>
<feature type="non-terminal residue" evidence="1">
    <location>
        <position position="992"/>
    </location>
</feature>
<reference evidence="1" key="1">
    <citation type="submission" date="2022-07" db="EMBL/GenBank/DDBJ databases">
        <title>Phylogenomic reconstructions and comparative analyses of Kickxellomycotina fungi.</title>
        <authorList>
            <person name="Reynolds N.K."/>
            <person name="Stajich J.E."/>
            <person name="Barry K."/>
            <person name="Grigoriev I.V."/>
            <person name="Crous P."/>
            <person name="Smith M.E."/>
        </authorList>
    </citation>
    <scope>NUCLEOTIDE SEQUENCE</scope>
    <source>
        <strain evidence="1">CBS 109366</strain>
    </source>
</reference>
<accession>A0ACC1K366</accession>
<keyword evidence="2" id="KW-1185">Reference proteome</keyword>
<gene>
    <name evidence="1" type="ORF">IWQ57_001923</name>
</gene>
<organism evidence="1 2">
    <name type="scientific">Coemansia nantahalensis</name>
    <dbReference type="NCBI Taxonomy" id="2789366"/>
    <lineage>
        <taxon>Eukaryota</taxon>
        <taxon>Fungi</taxon>
        <taxon>Fungi incertae sedis</taxon>
        <taxon>Zoopagomycota</taxon>
        <taxon>Kickxellomycotina</taxon>
        <taxon>Kickxellomycetes</taxon>
        <taxon>Kickxellales</taxon>
        <taxon>Kickxellaceae</taxon>
        <taxon>Coemansia</taxon>
    </lineage>
</organism>
<comment type="caution">
    <text evidence="1">The sequence shown here is derived from an EMBL/GenBank/DDBJ whole genome shotgun (WGS) entry which is preliminary data.</text>
</comment>
<sequence>MASSPTAAAAQWQSPSPAPAASRPTPTRTLSHGGGRTGGAGCAHVGSKTKAILDRLKVLVPYAYVCRHRQALLQGRRGAATATLGASADGGSNREPTPAAGGGGGAADGDRSRKRLVEEMPAPTCHQCSTPADRLHVCLSCDFFGCWRGRASRQGRDPHIVEHLRQADHPFALDIAHLQVYCRECGDYIYDAAIAGALMGTHIRWHAALCDSAESEAKRPRIVSTAADLSPAQTKYVRDHGSVPPCAGVRGLHNLGATCYLSVVLQALVHNPLLRGWMLSDGHHPSRCRVGRAAWARAQAQLASGGGGLASALASSSVGLSAPRDSPDQSDDEEILSGRVPGREALGPCMACELEASFQSFFAGGQQPLGPVRLLRALWLLRTDLAGYGQQDAHECLMAMLDTLHVGFTENVLTDAELAALSEPHGDAASQPLAMQIPRVVQHSHLAPCPCLVHQVFAGVLQSTVTCTQCGNTTHAHDPVLDISLDIPPPRRAVFPDQRDMSTSYRMTPPSTFAARATDAALGEWMAARHHQKTAGTGAAPWRPPQSTVSQARFPLITLQDCLDHYTRPELLAPGSYVCSRCRSSSAAATKQLSLKELPPVLTFQLKRFGHEPHARGSGAPGPGGMGGGSHYAATGSGAGNGGSGGSSGSSGGPGNSSKIDSFVRLPLFLDMTPYTASAQASHAQSIAAVRSSGGAATTSTGNTLPATIGDIPVHDLGAADGYALKPEEGLAAGLNKDTPIPVLDGPGGSTALGKRRTDATHSNPSCSYKLFAVIDHIGSLDTGHYTAFALHRNQWHRFDDAKVERVDTAEVLGFADEARARSGRPAKGKAYMAFYVKTVLDYHDGAASLAPGGHVGSASPTALAAALGTAGMGARIGEAGEWVEDAGVVRPRINPGGELKIERRGRKKGSTNANGRKPKQGDAPAPRGRKKKSAAAAAGGRARSETGDLEEYMASGTLDSLGSPTYGPLGASPLALANSREDSDSDGEALW</sequence>
<name>A0ACC1K366_9FUNG</name>
<evidence type="ECO:0000313" key="1">
    <source>
        <dbReference type="EMBL" id="KAJ2772080.1"/>
    </source>
</evidence>
<proteinExistence type="predicted"/>
<dbReference type="EMBL" id="JANBUJ010000429">
    <property type="protein sequence ID" value="KAJ2772080.1"/>
    <property type="molecule type" value="Genomic_DNA"/>
</dbReference>